<reference evidence="1 2" key="1">
    <citation type="submission" date="2024-06" db="EMBL/GenBank/DDBJ databases">
        <title>Thioclava kandeliae sp. nov. from a rhizosphere soil sample of Kandelia candel in a mangrove.</title>
        <authorList>
            <person name="Mu T."/>
        </authorList>
    </citation>
    <scope>NUCLEOTIDE SEQUENCE [LARGE SCALE GENOMIC DNA]</scope>
    <source>
        <strain evidence="1 2">CPCC 100088</strain>
    </source>
</reference>
<name>A0ABV1SM44_9RHOB</name>
<evidence type="ECO:0000313" key="2">
    <source>
        <dbReference type="Proteomes" id="UP001438953"/>
    </source>
</evidence>
<gene>
    <name evidence="1" type="ORF">VSX56_19615</name>
</gene>
<protein>
    <submittedName>
        <fullName evidence="1">Uncharacterized protein</fullName>
    </submittedName>
</protein>
<accession>A0ABV1SM44</accession>
<comment type="caution">
    <text evidence="1">The sequence shown here is derived from an EMBL/GenBank/DDBJ whole genome shotgun (WGS) entry which is preliminary data.</text>
</comment>
<dbReference type="Proteomes" id="UP001438953">
    <property type="component" value="Unassembled WGS sequence"/>
</dbReference>
<dbReference type="EMBL" id="JAYWLC010000039">
    <property type="protein sequence ID" value="MER5173965.1"/>
    <property type="molecule type" value="Genomic_DNA"/>
</dbReference>
<sequence length="211" mass="24508">MIINASKKWVDRDTFNAIDPKLQIELPEMDDLNNFLKWSNEGEFYNLLKMSSGLISEKYYWRLCILFSYKPQMLAVFEDYLTQSKPIYTGNPLTSSRGSLITSKIHVHGGAPKELDARVRLLRALTKNSPAYTDDNLLLFVESQMWREVEILSILGFSINFEDLEDNINRLSMRYIKDFHVVKYKSIVQKVQSDNSSSALYNALLKYKVTK</sequence>
<organism evidence="1 2">
    <name type="scientific">Thioclava kandeliae</name>
    <dbReference type="NCBI Taxonomy" id="3070818"/>
    <lineage>
        <taxon>Bacteria</taxon>
        <taxon>Pseudomonadati</taxon>
        <taxon>Pseudomonadota</taxon>
        <taxon>Alphaproteobacteria</taxon>
        <taxon>Rhodobacterales</taxon>
        <taxon>Paracoccaceae</taxon>
        <taxon>Thioclava</taxon>
    </lineage>
</organism>
<evidence type="ECO:0000313" key="1">
    <source>
        <dbReference type="EMBL" id="MER5173965.1"/>
    </source>
</evidence>
<dbReference type="RefSeq" id="WP_350939255.1">
    <property type="nucleotide sequence ID" value="NZ_JAYWLC010000039.1"/>
</dbReference>
<proteinExistence type="predicted"/>
<keyword evidence="2" id="KW-1185">Reference proteome</keyword>